<evidence type="ECO:0000313" key="5">
    <source>
        <dbReference type="EMBL" id="KAF1919830.1"/>
    </source>
</evidence>
<reference evidence="5" key="1">
    <citation type="journal article" date="2020" name="Stud. Mycol.">
        <title>101 Dothideomycetes genomes: a test case for predicting lifestyles and emergence of pathogens.</title>
        <authorList>
            <person name="Haridas S."/>
            <person name="Albert R."/>
            <person name="Binder M."/>
            <person name="Bloem J."/>
            <person name="Labutti K."/>
            <person name="Salamov A."/>
            <person name="Andreopoulos B."/>
            <person name="Baker S."/>
            <person name="Barry K."/>
            <person name="Bills G."/>
            <person name="Bluhm B."/>
            <person name="Cannon C."/>
            <person name="Castanera R."/>
            <person name="Culley D."/>
            <person name="Daum C."/>
            <person name="Ezra D."/>
            <person name="Gonzalez J."/>
            <person name="Henrissat B."/>
            <person name="Kuo A."/>
            <person name="Liang C."/>
            <person name="Lipzen A."/>
            <person name="Lutzoni F."/>
            <person name="Magnuson J."/>
            <person name="Mondo S."/>
            <person name="Nolan M."/>
            <person name="Ohm R."/>
            <person name="Pangilinan J."/>
            <person name="Park H.-J."/>
            <person name="Ramirez L."/>
            <person name="Alfaro M."/>
            <person name="Sun H."/>
            <person name="Tritt A."/>
            <person name="Yoshinaga Y."/>
            <person name="Zwiers L.-H."/>
            <person name="Turgeon B."/>
            <person name="Goodwin S."/>
            <person name="Spatafora J."/>
            <person name="Crous P."/>
            <person name="Grigoriev I."/>
        </authorList>
    </citation>
    <scope>NUCLEOTIDE SEQUENCE</scope>
    <source>
        <strain evidence="5">HMLAC05119</strain>
    </source>
</reference>
<dbReference type="InterPro" id="IPR005570">
    <property type="entry name" value="RPABC3"/>
</dbReference>
<dbReference type="PANTHER" id="PTHR10917">
    <property type="entry name" value="DNA-DIRECTED RNA POLYMERASES I, II, AND III SUBUNIT RPABC3"/>
    <property type="match status" value="1"/>
</dbReference>
<dbReference type="PIRSF" id="PIRSF000779">
    <property type="entry name" value="RNA_pol_Rpb8"/>
    <property type="match status" value="1"/>
</dbReference>
<dbReference type="GO" id="GO:0005666">
    <property type="term" value="C:RNA polymerase III complex"/>
    <property type="evidence" value="ECO:0007669"/>
    <property type="project" value="TreeGrafter"/>
</dbReference>
<comment type="similarity">
    <text evidence="2 4">Belongs to the eukaryotic RPB8 RNA polymerase subunit family.</text>
</comment>
<dbReference type="EMBL" id="ML979133">
    <property type="protein sequence ID" value="KAF1919830.1"/>
    <property type="molecule type" value="Genomic_DNA"/>
</dbReference>
<comment type="function">
    <text evidence="4">DNA-dependent RNA polymerase catalyzes the transcription of DNA into RNA using the four ribonucleoside triphosphates as substrates. Common component of RNA polymerases I, II and III which synthesize ribosomal RNA precursors, mRNA precursors and many functional non-coding RNAs, and small RNAs, such as 5S rRNA and tRNAs, respectively.</text>
</comment>
<organism evidence="5 6">
    <name type="scientific">Ampelomyces quisqualis</name>
    <name type="common">Powdery mildew agent</name>
    <dbReference type="NCBI Taxonomy" id="50730"/>
    <lineage>
        <taxon>Eukaryota</taxon>
        <taxon>Fungi</taxon>
        <taxon>Dikarya</taxon>
        <taxon>Ascomycota</taxon>
        <taxon>Pezizomycotina</taxon>
        <taxon>Dothideomycetes</taxon>
        <taxon>Pleosporomycetidae</taxon>
        <taxon>Pleosporales</taxon>
        <taxon>Pleosporineae</taxon>
        <taxon>Phaeosphaeriaceae</taxon>
        <taxon>Ampelomyces</taxon>
    </lineage>
</organism>
<dbReference type="FunFam" id="2.40.50.140:FF:000191">
    <property type="entry name" value="DNA-directed RNA polymerases I, II, and III subunit RPABC3"/>
    <property type="match status" value="1"/>
</dbReference>
<evidence type="ECO:0000256" key="4">
    <source>
        <dbReference type="PIRNR" id="PIRNR000779"/>
    </source>
</evidence>
<keyword evidence="3 4" id="KW-0539">Nucleus</keyword>
<dbReference type="AlphaFoldDB" id="A0A6A5QY94"/>
<dbReference type="Pfam" id="PF03870">
    <property type="entry name" value="RNA_pol_Rpb8"/>
    <property type="match status" value="1"/>
</dbReference>
<dbReference type="SMART" id="SM00658">
    <property type="entry name" value="RPOL8c"/>
    <property type="match status" value="1"/>
</dbReference>
<dbReference type="GO" id="GO:0003899">
    <property type="term" value="F:DNA-directed RNA polymerase activity"/>
    <property type="evidence" value="ECO:0007669"/>
    <property type="project" value="UniProtKB-UniRule"/>
</dbReference>
<evidence type="ECO:0000256" key="3">
    <source>
        <dbReference type="ARBA" id="ARBA00023242"/>
    </source>
</evidence>
<evidence type="ECO:0000313" key="6">
    <source>
        <dbReference type="Proteomes" id="UP000800096"/>
    </source>
</evidence>
<dbReference type="OrthoDB" id="20018at2759"/>
<dbReference type="PANTHER" id="PTHR10917:SF0">
    <property type="entry name" value="DNA-DIRECTED RNA POLYMERASES I, II, AND III SUBUNIT RPABC3"/>
    <property type="match status" value="1"/>
</dbReference>
<dbReference type="GO" id="GO:0006351">
    <property type="term" value="P:DNA-templated transcription"/>
    <property type="evidence" value="ECO:0007669"/>
    <property type="project" value="UniProtKB-UniRule"/>
</dbReference>
<gene>
    <name evidence="5" type="ORF">BDU57DRAFT_442397</name>
</gene>
<dbReference type="InterPro" id="IPR012340">
    <property type="entry name" value="NA-bd_OB-fold"/>
</dbReference>
<dbReference type="SUPFAM" id="SSF50249">
    <property type="entry name" value="Nucleic acid-binding proteins"/>
    <property type="match status" value="1"/>
</dbReference>
<protein>
    <recommendedName>
        <fullName evidence="4">DNA-directed RNA polymerases I, II, and III subunit RPABC3</fullName>
    </recommendedName>
</protein>
<name>A0A6A5QY94_AMPQU</name>
<dbReference type="GO" id="GO:0005665">
    <property type="term" value="C:RNA polymerase II, core complex"/>
    <property type="evidence" value="ECO:0007669"/>
    <property type="project" value="UniProtKB-UniRule"/>
</dbReference>
<dbReference type="Gene3D" id="2.40.50.140">
    <property type="entry name" value="Nucleic acid-binding proteins"/>
    <property type="match status" value="1"/>
</dbReference>
<accession>A0A6A5QY94</accession>
<dbReference type="GO" id="GO:0005736">
    <property type="term" value="C:RNA polymerase I complex"/>
    <property type="evidence" value="ECO:0007669"/>
    <property type="project" value="TreeGrafter"/>
</dbReference>
<proteinExistence type="inferred from homology"/>
<sequence length="148" mass="16314">MADAQLFEETFTITSINADKYDRVSRLHGASADAALTFTLDINHELFPCAVGESINLVLATTLALDGTTKEGAETSWRTVSRQGAATLADLFDYVCYGKNYKFEDADGASETAKYYASFGGLLLYIEGPYRKLNGLKIDEIYMLVKRV</sequence>
<dbReference type="Proteomes" id="UP000800096">
    <property type="component" value="Unassembled WGS sequence"/>
</dbReference>
<evidence type="ECO:0000256" key="2">
    <source>
        <dbReference type="ARBA" id="ARBA00008912"/>
    </source>
</evidence>
<comment type="subcellular location">
    <subcellularLocation>
        <location evidence="1">Nucleus</location>
    </subcellularLocation>
</comment>
<keyword evidence="6" id="KW-1185">Reference proteome</keyword>
<evidence type="ECO:0000256" key="1">
    <source>
        <dbReference type="ARBA" id="ARBA00004123"/>
    </source>
</evidence>